<evidence type="ECO:0000256" key="4">
    <source>
        <dbReference type="ARBA" id="ARBA00023136"/>
    </source>
</evidence>
<keyword evidence="3 7" id="KW-1133">Transmembrane helix</keyword>
<dbReference type="InterPro" id="IPR003770">
    <property type="entry name" value="MLTG-like"/>
</dbReference>
<gene>
    <name evidence="7" type="primary">mltG</name>
    <name evidence="8" type="ORF">AN619_07590</name>
</gene>
<evidence type="ECO:0000256" key="2">
    <source>
        <dbReference type="ARBA" id="ARBA00022692"/>
    </source>
</evidence>
<dbReference type="STRING" id="520762.AN619_07590"/>
<dbReference type="EMBL" id="LOEE01000021">
    <property type="protein sequence ID" value="KXG76767.1"/>
    <property type="molecule type" value="Genomic_DNA"/>
</dbReference>
<dbReference type="Pfam" id="PF02618">
    <property type="entry name" value="YceG"/>
    <property type="match status" value="1"/>
</dbReference>
<dbReference type="GO" id="GO:0005886">
    <property type="term" value="C:plasma membrane"/>
    <property type="evidence" value="ECO:0007669"/>
    <property type="project" value="UniProtKB-UniRule"/>
</dbReference>
<dbReference type="EC" id="4.2.2.29" evidence="7"/>
<dbReference type="PANTHER" id="PTHR30518:SF2">
    <property type="entry name" value="ENDOLYTIC MUREIN TRANSGLYCOSYLASE"/>
    <property type="match status" value="1"/>
</dbReference>
<organism evidence="8 9">
    <name type="scientific">Thermotalea metallivorans</name>
    <dbReference type="NCBI Taxonomy" id="520762"/>
    <lineage>
        <taxon>Bacteria</taxon>
        <taxon>Bacillati</taxon>
        <taxon>Bacillota</taxon>
        <taxon>Clostridia</taxon>
        <taxon>Peptostreptococcales</taxon>
        <taxon>Thermotaleaceae</taxon>
        <taxon>Thermotalea</taxon>
    </lineage>
</organism>
<accession>A0A140L892</accession>
<comment type="catalytic activity">
    <reaction evidence="7">
        <text>a peptidoglycan chain = a peptidoglycan chain with N-acetyl-1,6-anhydromuramyl-[peptide] at the reducing end + a peptidoglycan chain with N-acetylglucosamine at the non-reducing end.</text>
        <dbReference type="EC" id="4.2.2.29"/>
    </reaction>
</comment>
<comment type="caution">
    <text evidence="8">The sequence shown here is derived from an EMBL/GenBank/DDBJ whole genome shotgun (WGS) entry which is preliminary data.</text>
</comment>
<evidence type="ECO:0000313" key="9">
    <source>
        <dbReference type="Proteomes" id="UP000070456"/>
    </source>
</evidence>
<comment type="function">
    <text evidence="7">Functions as a peptidoglycan terminase that cleaves nascent peptidoglycan strands endolytically to terminate their elongation.</text>
</comment>
<keyword evidence="6 7" id="KW-0961">Cell wall biogenesis/degradation</keyword>
<dbReference type="NCBIfam" id="TIGR00247">
    <property type="entry name" value="endolytic transglycosylase MltG"/>
    <property type="match status" value="1"/>
</dbReference>
<dbReference type="GO" id="GO:0008932">
    <property type="term" value="F:lytic endotransglycosylase activity"/>
    <property type="evidence" value="ECO:0007669"/>
    <property type="project" value="UniProtKB-UniRule"/>
</dbReference>
<dbReference type="AlphaFoldDB" id="A0A140L892"/>
<dbReference type="Proteomes" id="UP000070456">
    <property type="component" value="Unassembled WGS sequence"/>
</dbReference>
<keyword evidence="5 7" id="KW-0456">Lyase</keyword>
<dbReference type="HAMAP" id="MF_02065">
    <property type="entry name" value="MltG"/>
    <property type="match status" value="1"/>
</dbReference>
<protein>
    <recommendedName>
        <fullName evidence="7">Endolytic murein transglycosylase</fullName>
        <ecNumber evidence="7">4.2.2.29</ecNumber>
    </recommendedName>
    <alternativeName>
        <fullName evidence="7">Peptidoglycan lytic transglycosylase</fullName>
    </alternativeName>
    <alternativeName>
        <fullName evidence="7">Peptidoglycan polymerization terminase</fullName>
    </alternativeName>
</protein>
<dbReference type="Gene3D" id="3.30.160.60">
    <property type="entry name" value="Classic Zinc Finger"/>
    <property type="match status" value="1"/>
</dbReference>
<keyword evidence="1 7" id="KW-1003">Cell membrane</keyword>
<dbReference type="Gene3D" id="3.30.1490.480">
    <property type="entry name" value="Endolytic murein transglycosylase"/>
    <property type="match status" value="2"/>
</dbReference>
<dbReference type="GO" id="GO:0009252">
    <property type="term" value="P:peptidoglycan biosynthetic process"/>
    <property type="evidence" value="ECO:0007669"/>
    <property type="project" value="UniProtKB-UniRule"/>
</dbReference>
<proteinExistence type="inferred from homology"/>
<dbReference type="GO" id="GO:0071555">
    <property type="term" value="P:cell wall organization"/>
    <property type="evidence" value="ECO:0007669"/>
    <property type="project" value="UniProtKB-KW"/>
</dbReference>
<evidence type="ECO:0000256" key="6">
    <source>
        <dbReference type="ARBA" id="ARBA00023316"/>
    </source>
</evidence>
<evidence type="ECO:0000256" key="7">
    <source>
        <dbReference type="HAMAP-Rule" id="MF_02065"/>
    </source>
</evidence>
<evidence type="ECO:0000313" key="8">
    <source>
        <dbReference type="EMBL" id="KXG76767.1"/>
    </source>
</evidence>
<keyword evidence="2 7" id="KW-0812">Transmembrane</keyword>
<name>A0A140L892_9FIRM</name>
<evidence type="ECO:0000256" key="3">
    <source>
        <dbReference type="ARBA" id="ARBA00022989"/>
    </source>
</evidence>
<keyword evidence="9" id="KW-1185">Reference proteome</keyword>
<comment type="similarity">
    <text evidence="7">Belongs to the transglycosylase MltG family.</text>
</comment>
<dbReference type="RefSeq" id="WP_068555143.1">
    <property type="nucleotide sequence ID" value="NZ_LOEE01000021.1"/>
</dbReference>
<dbReference type="PATRIC" id="fig|520762.4.peg.853"/>
<evidence type="ECO:0000256" key="1">
    <source>
        <dbReference type="ARBA" id="ARBA00022475"/>
    </source>
</evidence>
<reference evidence="8 9" key="1">
    <citation type="submission" date="2015-12" db="EMBL/GenBank/DDBJ databases">
        <title>Draft genome sequence of the thermoanaerobe Thermotalea metallivorans, an isolate from the runoff channel of the Great Artesian Basin, Australia.</title>
        <authorList>
            <person name="Patel B.K."/>
        </authorList>
    </citation>
    <scope>NUCLEOTIDE SEQUENCE [LARGE SCALE GENOMIC DNA]</scope>
    <source>
        <strain evidence="8 9">B2-1</strain>
    </source>
</reference>
<feature type="site" description="Important for catalytic activity" evidence="7">
    <location>
        <position position="235"/>
    </location>
</feature>
<sequence length="352" mass="39852">MKTTISKESFAKKATRGFVVTIAALAIFAMAAAFYYQQSIGPVNVQESKTILVEIPKGASTIKIAQILKEKGLIKNNLSFRMLSKLSKVEGKMQAGIYQLKNSMDAREIIKVLTSGDVVKDTVKFTIPEGFELRQIVDRLEGMGLIDRKRFIELVQHGEFHYKFLEGVPQGENRLEGFLFPDTYEISKNAFEEEIIKKMLERFDAVFKEEYYQRAKQLNMSVHEVVTLASIIEREAKLDKERPLVSSVFHNRLKKGMLLQSCATVQYVLGERKENLSLKDIDIDSPYNTYKNIGLPPAPIASPGKASIEAALYPAQTDYYYFVAKTNGEHAFSKTYEEHLRAKNANDPIGKK</sequence>
<keyword evidence="4 7" id="KW-0472">Membrane</keyword>
<evidence type="ECO:0000256" key="5">
    <source>
        <dbReference type="ARBA" id="ARBA00023239"/>
    </source>
</evidence>
<dbReference type="PANTHER" id="PTHR30518">
    <property type="entry name" value="ENDOLYTIC MUREIN TRANSGLYCOSYLASE"/>
    <property type="match status" value="1"/>
</dbReference>
<dbReference type="CDD" id="cd08010">
    <property type="entry name" value="MltG_like"/>
    <property type="match status" value="1"/>
</dbReference>